<keyword evidence="1" id="KW-1133">Transmembrane helix</keyword>
<dbReference type="PANTHER" id="PTHR42305">
    <property type="entry name" value="MEMBRANE PROTEIN RV1733C-RELATED"/>
    <property type="match status" value="1"/>
</dbReference>
<feature type="transmembrane region" description="Helical" evidence="1">
    <location>
        <begin position="159"/>
        <end position="180"/>
    </location>
</feature>
<proteinExistence type="predicted"/>
<accession>A0ABT1M0C5</accession>
<dbReference type="RefSeq" id="WP_255058774.1">
    <property type="nucleotide sequence ID" value="NZ_JANDBD010000002.1"/>
</dbReference>
<evidence type="ECO:0000313" key="2">
    <source>
        <dbReference type="EMBL" id="MCP9271709.1"/>
    </source>
</evidence>
<name>A0ABT1M0C5_9MYCO</name>
<gene>
    <name evidence="2" type="ORF">NM203_05885</name>
</gene>
<keyword evidence="1" id="KW-0472">Membrane</keyword>
<reference evidence="2 3" key="1">
    <citation type="submission" date="2022-06" db="EMBL/GenBank/DDBJ databases">
        <title>Mycolicibacterium sp. CAU 1645 isolated from seawater.</title>
        <authorList>
            <person name="Kim W."/>
        </authorList>
    </citation>
    <scope>NUCLEOTIDE SEQUENCE [LARGE SCALE GENOMIC DNA]</scope>
    <source>
        <strain evidence="2 3">CAU 1645</strain>
    </source>
</reference>
<evidence type="ECO:0008006" key="4">
    <source>
        <dbReference type="Google" id="ProtNLM"/>
    </source>
</evidence>
<feature type="transmembrane region" description="Helical" evidence="1">
    <location>
        <begin position="45"/>
        <end position="65"/>
    </location>
</feature>
<dbReference type="Proteomes" id="UP001651690">
    <property type="component" value="Unassembled WGS sequence"/>
</dbReference>
<keyword evidence="3" id="KW-1185">Reference proteome</keyword>
<evidence type="ECO:0000256" key="1">
    <source>
        <dbReference type="SAM" id="Phobius"/>
    </source>
</evidence>
<dbReference type="InterPro" id="IPR039708">
    <property type="entry name" value="MT1774/Rv1733c-like"/>
</dbReference>
<keyword evidence="1" id="KW-0812">Transmembrane</keyword>
<protein>
    <recommendedName>
        <fullName evidence="4">Transmembrane protein</fullName>
    </recommendedName>
</protein>
<organism evidence="2 3">
    <name type="scientific">Mycolicibacterium arenosum</name>
    <dbReference type="NCBI Taxonomy" id="2952157"/>
    <lineage>
        <taxon>Bacteria</taxon>
        <taxon>Bacillati</taxon>
        <taxon>Actinomycetota</taxon>
        <taxon>Actinomycetes</taxon>
        <taxon>Mycobacteriales</taxon>
        <taxon>Mycobacteriaceae</taxon>
        <taxon>Mycolicibacterium</taxon>
    </lineage>
</organism>
<comment type="caution">
    <text evidence="2">The sequence shown here is derived from an EMBL/GenBank/DDBJ whole genome shotgun (WGS) entry which is preliminary data.</text>
</comment>
<dbReference type="PANTHER" id="PTHR42305:SF1">
    <property type="entry name" value="MEMBRANE PROTEIN RV1733C-RELATED"/>
    <property type="match status" value="1"/>
</dbReference>
<sequence>MFARNGESAADNDVTGITLFAGRIGWYLRALGVNPLVRAVDRLEALAVIGVLATALFAIPAAVSAGTLVHDSGMRTAAEQAQSRHSVQATVVEGIGLPTDLDTPAYVQAQWREGQQTRSESVVGPATIKAGDQMTIWLDRSGKVVAAPLTTSDAEFNSIAAAGTLWVSIVMCSVLAAYLVRRVLDRSRDRLWEREIRLLAHNDDGWANRH</sequence>
<dbReference type="EMBL" id="JANDBD010000002">
    <property type="protein sequence ID" value="MCP9271709.1"/>
    <property type="molecule type" value="Genomic_DNA"/>
</dbReference>
<evidence type="ECO:0000313" key="3">
    <source>
        <dbReference type="Proteomes" id="UP001651690"/>
    </source>
</evidence>